<name>A0A8C3GL03_CAIMO</name>
<dbReference type="Proteomes" id="UP000694556">
    <property type="component" value="Chromosome 11"/>
</dbReference>
<reference evidence="1" key="1">
    <citation type="submission" date="2018-09" db="EMBL/GenBank/DDBJ databases">
        <title>Common duck and Muscovy duck high density SNP chip.</title>
        <authorList>
            <person name="Vignal A."/>
            <person name="Thebault N."/>
            <person name="Warren W.C."/>
        </authorList>
    </citation>
    <scope>NUCLEOTIDE SEQUENCE [LARGE SCALE GENOMIC DNA]</scope>
</reference>
<organism evidence="1 2">
    <name type="scientific">Cairina moschata</name>
    <name type="common">Muscovy duck</name>
    <dbReference type="NCBI Taxonomy" id="8855"/>
    <lineage>
        <taxon>Eukaryota</taxon>
        <taxon>Metazoa</taxon>
        <taxon>Chordata</taxon>
        <taxon>Craniata</taxon>
        <taxon>Vertebrata</taxon>
        <taxon>Euteleostomi</taxon>
        <taxon>Archelosauria</taxon>
        <taxon>Archosauria</taxon>
        <taxon>Dinosauria</taxon>
        <taxon>Saurischia</taxon>
        <taxon>Theropoda</taxon>
        <taxon>Coelurosauria</taxon>
        <taxon>Aves</taxon>
        <taxon>Neognathae</taxon>
        <taxon>Galloanserae</taxon>
        <taxon>Anseriformes</taxon>
        <taxon>Anatidae</taxon>
        <taxon>Anatinae</taxon>
        <taxon>Cairina</taxon>
    </lineage>
</organism>
<dbReference type="Ensembl" id="ENSCMMT00000018922.1">
    <property type="protein sequence ID" value="ENSCMMP00000017208.1"/>
    <property type="gene ID" value="ENSCMMG00000010958.1"/>
</dbReference>
<protein>
    <submittedName>
        <fullName evidence="1">Uncharacterized protein</fullName>
    </submittedName>
</protein>
<reference evidence="1" key="3">
    <citation type="submission" date="2025-09" db="UniProtKB">
        <authorList>
            <consortium name="Ensembl"/>
        </authorList>
    </citation>
    <scope>IDENTIFICATION</scope>
</reference>
<dbReference type="AlphaFoldDB" id="A0A8C3GL03"/>
<proteinExistence type="predicted"/>
<keyword evidence="2" id="KW-1185">Reference proteome</keyword>
<evidence type="ECO:0000313" key="2">
    <source>
        <dbReference type="Proteomes" id="UP000694556"/>
    </source>
</evidence>
<evidence type="ECO:0000313" key="1">
    <source>
        <dbReference type="Ensembl" id="ENSCMMP00000017208.1"/>
    </source>
</evidence>
<reference evidence="1" key="2">
    <citation type="submission" date="2025-08" db="UniProtKB">
        <authorList>
            <consortium name="Ensembl"/>
        </authorList>
    </citation>
    <scope>IDENTIFICATION</scope>
</reference>
<sequence>MGALLPFHPISGVPLSPGLVLQGDPQRGSSIPSCLYVRHQAAGRDCFGKSISLFSLLMNCFELSWHKALSNPKSCETSRYFLYLHAPQGVDVFTPKCWPVPGKETRRRGW</sequence>
<accession>A0A8C3GL03</accession>